<feature type="transmembrane region" description="Helical" evidence="6">
    <location>
        <begin position="487"/>
        <end position="505"/>
    </location>
</feature>
<feature type="transmembrane region" description="Helical" evidence="6">
    <location>
        <begin position="343"/>
        <end position="360"/>
    </location>
</feature>
<dbReference type="InterPro" id="IPR004813">
    <property type="entry name" value="OPT"/>
</dbReference>
<organism evidence="7 8">
    <name type="scientific">Ferrovibrio xuzhouensis</name>
    <dbReference type="NCBI Taxonomy" id="1576914"/>
    <lineage>
        <taxon>Bacteria</taxon>
        <taxon>Pseudomonadati</taxon>
        <taxon>Pseudomonadota</taxon>
        <taxon>Alphaproteobacteria</taxon>
        <taxon>Rhodospirillales</taxon>
        <taxon>Rhodospirillaceae</taxon>
        <taxon>Ferrovibrio</taxon>
    </lineage>
</organism>
<feature type="transmembrane region" description="Helical" evidence="6">
    <location>
        <begin position="48"/>
        <end position="66"/>
    </location>
</feature>
<evidence type="ECO:0000256" key="3">
    <source>
        <dbReference type="ARBA" id="ARBA00022692"/>
    </source>
</evidence>
<sequence>MAHADSHASPSAASLPTPELTIRAILTGMLIGAALTPCNVYSGLKIGWSFNMSIAAGLLGYGLWQLGGSRVGARPWGILENNINQTAASSAASIISGGLVAPIPALTLLTGRALAWHWLALWVFAVSILGVVVAAGLRNQMLLRERLAFPAGVATAETMTRIHGHGREALARLRVLLGAAGVSAALKLLNDLVVAVPRFGPAFGLSGKATLANLGFSLDPSLLMLGFGAIIGLRVGLSMLFGAVFGWGLLAPYVLAQGWAAAGDAAPQAAWFAPLVTWLLWPGVTLMVVAALVSFGLSLLRLWRDRTKDAPPTFPARGQVVALAVCTALIVAVSAALFDIPVWQGVVAVALSYVLAVVAARVSGETGITPVGALGKVTQLTYGVLSPGNVITNLMAANITGGAAGQCADLMHDLKTGLLIGATPRFQIIAQSFGVATGALAGSAVYLLLIPDPQDMLITAEWPAPAVATWKAVAEVLAGGLESVPPGALPAMGIAAAAGVILAVLERLLPERYARFVPSAPAIGLALVIPAWNAISLCLGALLAAAAKQLTPSLAERHTMALAAGLVAGESLAGVALVAAGLLG</sequence>
<dbReference type="PANTHER" id="PTHR31645:SF0">
    <property type="entry name" value="OLIGOPEPTIDE TRANSPORTER YGL114W-RELATED"/>
    <property type="match status" value="1"/>
</dbReference>
<proteinExistence type="predicted"/>
<keyword evidence="8" id="KW-1185">Reference proteome</keyword>
<feature type="transmembrane region" description="Helical" evidence="6">
    <location>
        <begin position="525"/>
        <end position="547"/>
    </location>
</feature>
<evidence type="ECO:0000256" key="5">
    <source>
        <dbReference type="ARBA" id="ARBA00023136"/>
    </source>
</evidence>
<evidence type="ECO:0000256" key="6">
    <source>
        <dbReference type="SAM" id="Phobius"/>
    </source>
</evidence>
<comment type="caution">
    <text evidence="7">The sequence shown here is derived from an EMBL/GenBank/DDBJ whole genome shotgun (WGS) entry which is preliminary data.</text>
</comment>
<feature type="transmembrane region" description="Helical" evidence="6">
    <location>
        <begin position="169"/>
        <end position="189"/>
    </location>
</feature>
<feature type="transmembrane region" description="Helical" evidence="6">
    <location>
        <begin position="240"/>
        <end position="259"/>
    </location>
</feature>
<feature type="transmembrane region" description="Helical" evidence="6">
    <location>
        <begin position="320"/>
        <end position="337"/>
    </location>
</feature>
<feature type="transmembrane region" description="Helical" evidence="6">
    <location>
        <begin position="428"/>
        <end position="449"/>
    </location>
</feature>
<evidence type="ECO:0000256" key="4">
    <source>
        <dbReference type="ARBA" id="ARBA00022989"/>
    </source>
</evidence>
<dbReference type="InterPro" id="IPR045035">
    <property type="entry name" value="YSL-like"/>
</dbReference>
<feature type="transmembrane region" description="Helical" evidence="6">
    <location>
        <begin position="209"/>
        <end position="233"/>
    </location>
</feature>
<keyword evidence="3 6" id="KW-0812">Transmembrane</keyword>
<evidence type="ECO:0000256" key="2">
    <source>
        <dbReference type="ARBA" id="ARBA00022448"/>
    </source>
</evidence>
<evidence type="ECO:0000313" key="7">
    <source>
        <dbReference type="EMBL" id="MFC3675693.1"/>
    </source>
</evidence>
<reference evidence="8" key="1">
    <citation type="journal article" date="2019" name="Int. J. Syst. Evol. Microbiol.">
        <title>The Global Catalogue of Microorganisms (GCM) 10K type strain sequencing project: providing services to taxonomists for standard genome sequencing and annotation.</title>
        <authorList>
            <consortium name="The Broad Institute Genomics Platform"/>
            <consortium name="The Broad Institute Genome Sequencing Center for Infectious Disease"/>
            <person name="Wu L."/>
            <person name="Ma J."/>
        </authorList>
    </citation>
    <scope>NUCLEOTIDE SEQUENCE [LARGE SCALE GENOMIC DNA]</scope>
    <source>
        <strain evidence="8">KCTC 42182</strain>
    </source>
</reference>
<dbReference type="EMBL" id="JBHRYJ010000001">
    <property type="protein sequence ID" value="MFC3675693.1"/>
    <property type="molecule type" value="Genomic_DNA"/>
</dbReference>
<evidence type="ECO:0000256" key="1">
    <source>
        <dbReference type="ARBA" id="ARBA00004141"/>
    </source>
</evidence>
<feature type="transmembrane region" description="Helical" evidence="6">
    <location>
        <begin position="20"/>
        <end position="42"/>
    </location>
</feature>
<dbReference type="PANTHER" id="PTHR31645">
    <property type="entry name" value="OLIGOPEPTIDE TRANSPORTER YGL114W-RELATED"/>
    <property type="match status" value="1"/>
</dbReference>
<feature type="transmembrane region" description="Helical" evidence="6">
    <location>
        <begin position="115"/>
        <end position="137"/>
    </location>
</feature>
<dbReference type="Proteomes" id="UP001595711">
    <property type="component" value="Unassembled WGS sequence"/>
</dbReference>
<accession>A0ABV7VDU7</accession>
<evidence type="ECO:0000313" key="8">
    <source>
        <dbReference type="Proteomes" id="UP001595711"/>
    </source>
</evidence>
<dbReference type="RefSeq" id="WP_379724739.1">
    <property type="nucleotide sequence ID" value="NZ_JBHRYJ010000001.1"/>
</dbReference>
<protein>
    <submittedName>
        <fullName evidence="7">OPT family oligopeptide transporter</fullName>
    </submittedName>
</protein>
<comment type="subcellular location">
    <subcellularLocation>
        <location evidence="1">Membrane</location>
        <topology evidence="1">Multi-pass membrane protein</topology>
    </subcellularLocation>
</comment>
<gene>
    <name evidence="7" type="ORF">ACFOOQ_09080</name>
</gene>
<keyword evidence="4 6" id="KW-1133">Transmembrane helix</keyword>
<feature type="transmembrane region" description="Helical" evidence="6">
    <location>
        <begin position="559"/>
        <end position="583"/>
    </location>
</feature>
<dbReference type="Pfam" id="PF03169">
    <property type="entry name" value="OPT"/>
    <property type="match status" value="2"/>
</dbReference>
<keyword evidence="5 6" id="KW-0472">Membrane</keyword>
<name>A0ABV7VDU7_9PROT</name>
<keyword evidence="2" id="KW-0813">Transport</keyword>
<feature type="transmembrane region" description="Helical" evidence="6">
    <location>
        <begin position="279"/>
        <end position="300"/>
    </location>
</feature>